<evidence type="ECO:0000313" key="2">
    <source>
        <dbReference type="Proteomes" id="UP000236728"/>
    </source>
</evidence>
<accession>A0A1H5WRC6</accession>
<dbReference type="EMBL" id="FNVA01000002">
    <property type="protein sequence ID" value="SEG01756.1"/>
    <property type="molecule type" value="Genomic_DNA"/>
</dbReference>
<gene>
    <name evidence="1" type="ORF">SAMN05421819_1699</name>
</gene>
<dbReference type="RefSeq" id="WP_103932594.1">
    <property type="nucleotide sequence ID" value="NZ_FNVA01000002.1"/>
</dbReference>
<dbReference type="OrthoDB" id="9805360at2"/>
<dbReference type="Proteomes" id="UP000236728">
    <property type="component" value="Unassembled WGS sequence"/>
</dbReference>
<dbReference type="InterPro" id="IPR034904">
    <property type="entry name" value="FSCA_dom_sf"/>
</dbReference>
<evidence type="ECO:0000313" key="1">
    <source>
        <dbReference type="EMBL" id="SEG01756.1"/>
    </source>
</evidence>
<dbReference type="Gene3D" id="3.30.300.130">
    <property type="entry name" value="Fe-S cluster assembly (FSCA)"/>
    <property type="match status" value="1"/>
</dbReference>
<dbReference type="AlphaFoldDB" id="A0A1H5WRC6"/>
<organism evidence="1 2">
    <name type="scientific">Bryocella elongata</name>
    <dbReference type="NCBI Taxonomy" id="863522"/>
    <lineage>
        <taxon>Bacteria</taxon>
        <taxon>Pseudomonadati</taxon>
        <taxon>Acidobacteriota</taxon>
        <taxon>Terriglobia</taxon>
        <taxon>Terriglobales</taxon>
        <taxon>Acidobacteriaceae</taxon>
        <taxon>Bryocella</taxon>
    </lineage>
</organism>
<dbReference type="SUPFAM" id="SSF117916">
    <property type="entry name" value="Fe-S cluster assembly (FSCA) domain-like"/>
    <property type="match status" value="1"/>
</dbReference>
<sequence length="99" mass="10692">MNEVALLNALRDCFHPVLRRNIVDLKMVRGVEVTRDLEAPGSGIPGVPQKFIAHVSITAPGSDEAQNAQLVAQIENRLAGIEAISRSQVTLLPALFPIL</sequence>
<name>A0A1H5WRC6_9BACT</name>
<proteinExistence type="predicted"/>
<keyword evidence="2" id="KW-1185">Reference proteome</keyword>
<reference evidence="1 2" key="1">
    <citation type="submission" date="2016-10" db="EMBL/GenBank/DDBJ databases">
        <authorList>
            <person name="de Groot N.N."/>
        </authorList>
    </citation>
    <scope>NUCLEOTIDE SEQUENCE [LARGE SCALE GENOMIC DNA]</scope>
    <source>
        <strain evidence="1 2">DSM 22489</strain>
    </source>
</reference>
<protein>
    <submittedName>
        <fullName evidence="1">Uncharacterized protein</fullName>
    </submittedName>
</protein>